<accession>A0ABD1JDA5</accession>
<gene>
    <name evidence="2" type="ORF">ACEWY4_018468</name>
</gene>
<dbReference type="CDD" id="cd01671">
    <property type="entry name" value="CARD"/>
    <property type="match status" value="2"/>
</dbReference>
<reference evidence="2 3" key="1">
    <citation type="submission" date="2024-09" db="EMBL/GenBank/DDBJ databases">
        <title>A chromosome-level genome assembly of Gray's grenadier anchovy, Coilia grayii.</title>
        <authorList>
            <person name="Fu Z."/>
        </authorList>
    </citation>
    <scope>NUCLEOTIDE SEQUENCE [LARGE SCALE GENOMIC DNA]</scope>
    <source>
        <strain evidence="2">G4</strain>
        <tissue evidence="2">Muscle</tissue>
    </source>
</reference>
<keyword evidence="3" id="KW-1185">Reference proteome</keyword>
<dbReference type="PANTHER" id="PTHR15034:SF5">
    <property type="entry name" value="DEATH DOMAIN-CONTAINING PROTEIN CRADD"/>
    <property type="match status" value="1"/>
</dbReference>
<dbReference type="AlphaFoldDB" id="A0ABD1JDA5"/>
<dbReference type="Gene3D" id="1.10.533.10">
    <property type="entry name" value="Death Domain, Fas"/>
    <property type="match status" value="2"/>
</dbReference>
<dbReference type="Proteomes" id="UP001591681">
    <property type="component" value="Unassembled WGS sequence"/>
</dbReference>
<comment type="caution">
    <text evidence="2">The sequence shown here is derived from an EMBL/GenBank/DDBJ whole genome shotgun (WGS) entry which is preliminary data.</text>
</comment>
<dbReference type="InterPro" id="IPR011029">
    <property type="entry name" value="DEATH-like_dom_sf"/>
</dbReference>
<dbReference type="InterPro" id="IPR037939">
    <property type="entry name" value="CRADD"/>
</dbReference>
<dbReference type="InterPro" id="IPR001315">
    <property type="entry name" value="CARD"/>
</dbReference>
<feature type="domain" description="CARD" evidence="1">
    <location>
        <begin position="126"/>
        <end position="217"/>
    </location>
</feature>
<dbReference type="PROSITE" id="PS50209">
    <property type="entry name" value="CARD"/>
    <property type="match status" value="2"/>
</dbReference>
<evidence type="ECO:0000313" key="2">
    <source>
        <dbReference type="EMBL" id="KAL2085148.1"/>
    </source>
</evidence>
<dbReference type="SUPFAM" id="SSF47986">
    <property type="entry name" value="DEATH domain"/>
    <property type="match status" value="2"/>
</dbReference>
<proteinExistence type="predicted"/>
<name>A0ABD1JDA5_9TELE</name>
<dbReference type="PANTHER" id="PTHR15034">
    <property type="entry name" value="DEATH DOMAIN-CONTAINING PROTEIN CRADD"/>
    <property type="match status" value="1"/>
</dbReference>
<feature type="domain" description="CARD" evidence="1">
    <location>
        <begin position="27"/>
        <end position="104"/>
    </location>
</feature>
<sequence length="771" mass="84493">MHMTALQCTHTALLSIPLTTPPEGPGMRRTVKGHLLASQDLLVESLYNLAPLLDRLLACGLLSQDNYYEVKAETTPPNRARKLLEVLHAQMDEGGASCFLECLRRCKQHYPRLRSWLSQDAGTPHVTLFTEQQLQAQLSVLCARLGHAVLPVSLALFSGGTLTQYELEQVQAAPTLYQQAHALLTTCLSKGEGACGAFYSALDSEDENLATDIRTAGLPEGLPDLSVESESDEKSFPIAVEETSTAAAEAHTQSGVLQEVLSLLGAVSGEARLNVCELGVVLGLPRWSVRGALLEEVGVGDGDQLEALVDLFLQKTQDAPLLLSRVRQCNVQRAQLSERGCLLLKLLQEADALLHCRHFLQAGSQDGVEQHRETLETIFSFLLWDCVAQTLEVPAYESGRSVLAYVAELRGSEAVDDALLQELEECWRDGGAEALRQAVRVLAQILRDLHPLRDSLHLSAPGGGTYTCHSRRLHRVTRFQGLPARVIRKAGGGNALSLSTATSEQDAPSLGRLYRELCLRVARMLELVCPAAGDVMGPRDSAEVTTVAQRLKVTLSQAAFDAEVFDAGMKPRLLSLLEYGPARLAKPPLMQLHLHTLSALEHYLQQGEHHSFRFVLECVQMLGGTQLSYTERTRGPVAIDNGMEEVYYFVTSEPASFLVRVCCHGYARECRFEVCKPQCVCLTQHDWANLEGAQGHSEHVVLAEEGGSVWVREGVVGWLDNLQANTHRGDSPLHDQGCSFKVTSYGSECKVKFIYKNGRISASAFTNCEVL</sequence>
<protein>
    <recommendedName>
        <fullName evidence="1">CARD domain-containing protein</fullName>
    </recommendedName>
</protein>
<dbReference type="EMBL" id="JBHFQA010000016">
    <property type="protein sequence ID" value="KAL2085148.1"/>
    <property type="molecule type" value="Genomic_DNA"/>
</dbReference>
<dbReference type="Pfam" id="PF00619">
    <property type="entry name" value="CARD"/>
    <property type="match status" value="2"/>
</dbReference>
<evidence type="ECO:0000259" key="1">
    <source>
        <dbReference type="PROSITE" id="PS50209"/>
    </source>
</evidence>
<organism evidence="2 3">
    <name type="scientific">Coilia grayii</name>
    <name type="common">Gray's grenadier anchovy</name>
    <dbReference type="NCBI Taxonomy" id="363190"/>
    <lineage>
        <taxon>Eukaryota</taxon>
        <taxon>Metazoa</taxon>
        <taxon>Chordata</taxon>
        <taxon>Craniata</taxon>
        <taxon>Vertebrata</taxon>
        <taxon>Euteleostomi</taxon>
        <taxon>Actinopterygii</taxon>
        <taxon>Neopterygii</taxon>
        <taxon>Teleostei</taxon>
        <taxon>Clupei</taxon>
        <taxon>Clupeiformes</taxon>
        <taxon>Clupeoidei</taxon>
        <taxon>Engraulidae</taxon>
        <taxon>Coilinae</taxon>
        <taxon>Coilia</taxon>
    </lineage>
</organism>
<evidence type="ECO:0000313" key="3">
    <source>
        <dbReference type="Proteomes" id="UP001591681"/>
    </source>
</evidence>